<accession>A0ABY2XNU4</accession>
<evidence type="ECO:0000313" key="3">
    <source>
        <dbReference type="Proteomes" id="UP000739180"/>
    </source>
</evidence>
<keyword evidence="1" id="KW-0472">Membrane</keyword>
<gene>
    <name evidence="2" type="ORF">FGS76_04130</name>
</gene>
<reference evidence="2 3" key="1">
    <citation type="submission" date="2019-05" db="EMBL/GenBank/DDBJ databases">
        <title>Genome of Alcanivorax gelatiniphagus, an oil degrading marine bacteria.</title>
        <authorList>
            <person name="Kwon K.K."/>
        </authorList>
    </citation>
    <scope>NUCLEOTIDE SEQUENCE [LARGE SCALE GENOMIC DNA]</scope>
    <source>
        <strain evidence="2 3">MEBiC 08158</strain>
    </source>
</reference>
<evidence type="ECO:0008006" key="4">
    <source>
        <dbReference type="Google" id="ProtNLM"/>
    </source>
</evidence>
<dbReference type="InterPro" id="IPR053143">
    <property type="entry name" value="Arylsulfate_ST"/>
</dbReference>
<feature type="transmembrane region" description="Helical" evidence="1">
    <location>
        <begin position="7"/>
        <end position="29"/>
    </location>
</feature>
<organism evidence="2 3">
    <name type="scientific">Alloalcanivorax gelatiniphagus</name>
    <dbReference type="NCBI Taxonomy" id="1194167"/>
    <lineage>
        <taxon>Bacteria</taxon>
        <taxon>Pseudomonadati</taxon>
        <taxon>Pseudomonadota</taxon>
        <taxon>Gammaproteobacteria</taxon>
        <taxon>Oceanospirillales</taxon>
        <taxon>Alcanivoracaceae</taxon>
        <taxon>Alloalcanivorax</taxon>
    </lineage>
</organism>
<dbReference type="Proteomes" id="UP000739180">
    <property type="component" value="Unassembled WGS sequence"/>
</dbReference>
<name>A0ABY2XNU4_9GAMM</name>
<dbReference type="RefSeq" id="WP_138771365.1">
    <property type="nucleotide sequence ID" value="NZ_JBHSSX010000010.1"/>
</dbReference>
<dbReference type="InterPro" id="IPR011047">
    <property type="entry name" value="Quinoprotein_ADH-like_sf"/>
</dbReference>
<evidence type="ECO:0000313" key="2">
    <source>
        <dbReference type="EMBL" id="TMW14125.1"/>
    </source>
</evidence>
<dbReference type="PANTHER" id="PTHR35340">
    <property type="entry name" value="PQQ ENZYME REPEAT PROTEIN-RELATED"/>
    <property type="match status" value="1"/>
</dbReference>
<dbReference type="Gene3D" id="2.130.10.10">
    <property type="entry name" value="YVTN repeat-like/Quinoprotein amine dehydrogenase"/>
    <property type="match status" value="1"/>
</dbReference>
<keyword evidence="3" id="KW-1185">Reference proteome</keyword>
<dbReference type="InterPro" id="IPR039535">
    <property type="entry name" value="ASST-like"/>
</dbReference>
<dbReference type="PANTHER" id="PTHR35340:SF5">
    <property type="entry name" value="ASST-DOMAIN-CONTAINING PROTEIN"/>
    <property type="match status" value="1"/>
</dbReference>
<comment type="caution">
    <text evidence="2">The sequence shown here is derived from an EMBL/GenBank/DDBJ whole genome shotgun (WGS) entry which is preliminary data.</text>
</comment>
<evidence type="ECO:0000256" key="1">
    <source>
        <dbReference type="SAM" id="Phobius"/>
    </source>
</evidence>
<sequence>MKNSDRIGFTVFFLAIVFIAFVAGAFVVLTRTFPYPLFNDAHKAAGALLQQHSLSDLYTQSDLWRDARRDDRGVTVHDRRRAQAGLTLYTSGDGSHASLIDMDGREVHRWALPYSQVWQQSPVGRPPRPDDRIYWRKARLLPNGDLLAMYIANNDTPWGYGLVKLDANSKVIWRYHASTHHDLDITPDGNVVTLTHEFTDRPLPDFARLEYPWLDDFLVVLDGDTGKELSKVSLARSFVESPYADLFYAVPSFATADPLHTNSVQYLTPAMSQRFAPAKGHAGQVLLSFRHPGAVALVDPHSGTMNWAVKGPWLGQHYPRINRAGHFTLFDNLGNFEPGNRTRVLEVDPEDQRIVARYTGDAAHPFDSGLRGAVEELPNGNWLITESDGGRLLEVADGEIVWEFVNPVRAGDRDQYIPVVSAAQRVAPEDLDPAFRSQLKVQAEPQAPSRKQPSSEQR</sequence>
<keyword evidence="1" id="KW-0812">Transmembrane</keyword>
<dbReference type="SUPFAM" id="SSF50998">
    <property type="entry name" value="Quinoprotein alcohol dehydrogenase-like"/>
    <property type="match status" value="1"/>
</dbReference>
<dbReference type="EMBL" id="VCQT01000019">
    <property type="protein sequence ID" value="TMW14125.1"/>
    <property type="molecule type" value="Genomic_DNA"/>
</dbReference>
<keyword evidence="1" id="KW-1133">Transmembrane helix</keyword>
<dbReference type="Pfam" id="PF14269">
    <property type="entry name" value="Arylsulfotran_2"/>
    <property type="match status" value="1"/>
</dbReference>
<protein>
    <recommendedName>
        <fullName evidence="4">Arylsulfotransferase ASST</fullName>
    </recommendedName>
</protein>
<proteinExistence type="predicted"/>
<dbReference type="InterPro" id="IPR015943">
    <property type="entry name" value="WD40/YVTN_repeat-like_dom_sf"/>
</dbReference>